<feature type="non-terminal residue" evidence="2">
    <location>
        <position position="1"/>
    </location>
</feature>
<gene>
    <name evidence="2" type="ORF">LCGC14_2763930</name>
</gene>
<feature type="non-terminal residue" evidence="2">
    <location>
        <position position="419"/>
    </location>
</feature>
<dbReference type="Gene3D" id="2.60.120.560">
    <property type="entry name" value="Exo-inulinase, domain 1"/>
    <property type="match status" value="1"/>
</dbReference>
<dbReference type="AlphaFoldDB" id="A0A0F9B6V0"/>
<dbReference type="InterPro" id="IPR010496">
    <property type="entry name" value="AL/BT2_dom"/>
</dbReference>
<comment type="caution">
    <text evidence="2">The sequence shown here is derived from an EMBL/GenBank/DDBJ whole genome shotgun (WGS) entry which is preliminary data.</text>
</comment>
<organism evidence="2">
    <name type="scientific">marine sediment metagenome</name>
    <dbReference type="NCBI Taxonomy" id="412755"/>
    <lineage>
        <taxon>unclassified sequences</taxon>
        <taxon>metagenomes</taxon>
        <taxon>ecological metagenomes</taxon>
    </lineage>
</organism>
<evidence type="ECO:0000259" key="1">
    <source>
        <dbReference type="Pfam" id="PF06439"/>
    </source>
</evidence>
<name>A0A0F9B6V0_9ZZZZ</name>
<reference evidence="2" key="1">
    <citation type="journal article" date="2015" name="Nature">
        <title>Complex archaea that bridge the gap between prokaryotes and eukaryotes.</title>
        <authorList>
            <person name="Spang A."/>
            <person name="Saw J.H."/>
            <person name="Jorgensen S.L."/>
            <person name="Zaremba-Niedzwiedzka K."/>
            <person name="Martijn J."/>
            <person name="Lind A.E."/>
            <person name="van Eijk R."/>
            <person name="Schleper C."/>
            <person name="Guy L."/>
            <person name="Ettema T.J."/>
        </authorList>
    </citation>
    <scope>NUCLEOTIDE SEQUENCE</scope>
</reference>
<dbReference type="Pfam" id="PF06439">
    <property type="entry name" value="3keto-disac_hyd"/>
    <property type="match status" value="1"/>
</dbReference>
<dbReference type="GO" id="GO:0016787">
    <property type="term" value="F:hydrolase activity"/>
    <property type="evidence" value="ECO:0007669"/>
    <property type="project" value="InterPro"/>
</dbReference>
<dbReference type="EMBL" id="LAZR01050876">
    <property type="protein sequence ID" value="KKK86369.1"/>
    <property type="molecule type" value="Genomic_DNA"/>
</dbReference>
<sequence length="419" mass="47945">SWTIEDGAIATNGPRSHLYYSGEIKDHNFKNFELLADVKTESHANSGIYFHTEFQEEGWPVKGYECQVFSSKRNADPGKSENKMTGSIYAVRNTWKSPVEDGEWFRYHIVVKGKTIFTYINDQLICEYTEPENTYRPANMPGRLLSSGTFALQCHDPDSKVYYKNIKVKTLPDDIETPGEAQNDEEFEKLLIDLGAGNFPLVDLHVHLKRELTLEAAQANARKYGFTYGYAVNCGLEMGLETDAEVEEYLASNVLPSHTWHAMQAEGREWLDMFSPETISKFDYAFTDGMTWTNTNGKRMRLWIPEETEVGDPQDFMEQLVENIVEILSNEPIDIHVNPTYLPDEISSRYDELWTPERMDRVIKALVDNQVPLEINCRRRIPSPAYLKRAKEAGVKFTLGTNNAGIDDLGRMEYALLMV</sequence>
<feature type="domain" description="3-keto-alpha-glucoside-1,2-lyase/3-keto-2-hydroxy-glucal hydratase" evidence="1">
    <location>
        <begin position="2"/>
        <end position="169"/>
    </location>
</feature>
<protein>
    <recommendedName>
        <fullName evidence="1">3-keto-alpha-glucoside-1,2-lyase/3-keto-2-hydroxy-glucal hydratase domain-containing protein</fullName>
    </recommendedName>
</protein>
<dbReference type="InterPro" id="IPR016195">
    <property type="entry name" value="Pol/histidinol_Pase-like"/>
</dbReference>
<proteinExistence type="predicted"/>
<evidence type="ECO:0000313" key="2">
    <source>
        <dbReference type="EMBL" id="KKK86369.1"/>
    </source>
</evidence>
<dbReference type="Gene3D" id="3.20.20.140">
    <property type="entry name" value="Metal-dependent hydrolases"/>
    <property type="match status" value="1"/>
</dbReference>
<dbReference type="SUPFAM" id="SSF89550">
    <property type="entry name" value="PHP domain-like"/>
    <property type="match status" value="1"/>
</dbReference>
<accession>A0A0F9B6V0</accession>